<keyword evidence="4" id="KW-0472">Membrane</keyword>
<reference evidence="7 8" key="1">
    <citation type="submission" date="2019-03" db="EMBL/GenBank/DDBJ databases">
        <title>Porphyromonas levii Isolated from the Uterus of Dairy Cows.</title>
        <authorList>
            <person name="Francis A.M."/>
        </authorList>
    </citation>
    <scope>NUCLEOTIDE SEQUENCE [LARGE SCALE GENOMIC DNA]</scope>
    <source>
        <strain evidence="7 8">AF5678</strain>
    </source>
</reference>
<keyword evidence="3" id="KW-0732">Signal</keyword>
<sequence>MAAEINFDAITALESRVKFYMNDMKGAYEAALKLIDTKRYPLNAPEAKAFEDMWLHDKSAETILTLNIQRPDELAPGTSLYGPDISLSCEDEDGTVGANSPSFIPSVWVVEMYDDKDLRKNLYFEPQYVNYLDAFTASDIYVVAKNKGNQEYSDAKDEVKYKHWGGYIPNGLNAPKIFRIAEFYLIASEAAYLLKDEANAIKYLNALKESRGLQPIALKGAELFSEIKKERAREFAFEGFRLWDLRRWGEGMQRHDPQEDPIMGSVFLNPDNLELKIPADNPKFIWPIPFDDIKNTPALATQQNPGF</sequence>
<evidence type="ECO:0000313" key="8">
    <source>
        <dbReference type="Proteomes" id="UP000297225"/>
    </source>
</evidence>
<evidence type="ECO:0000256" key="2">
    <source>
        <dbReference type="ARBA" id="ARBA00006275"/>
    </source>
</evidence>
<protein>
    <submittedName>
        <fullName evidence="7">RagB/SusD family nutrient uptake outer membrane protein</fullName>
    </submittedName>
</protein>
<dbReference type="Pfam" id="PF07980">
    <property type="entry name" value="SusD_RagB"/>
    <property type="match status" value="1"/>
</dbReference>
<keyword evidence="5" id="KW-0998">Cell outer membrane</keyword>
<accession>A0A4Y8WPI2</accession>
<dbReference type="SUPFAM" id="SSF48452">
    <property type="entry name" value="TPR-like"/>
    <property type="match status" value="1"/>
</dbReference>
<evidence type="ECO:0000256" key="5">
    <source>
        <dbReference type="ARBA" id="ARBA00023237"/>
    </source>
</evidence>
<evidence type="ECO:0000256" key="1">
    <source>
        <dbReference type="ARBA" id="ARBA00004442"/>
    </source>
</evidence>
<evidence type="ECO:0000256" key="4">
    <source>
        <dbReference type="ARBA" id="ARBA00023136"/>
    </source>
</evidence>
<name>A0A4Y8WPI2_9PORP</name>
<gene>
    <name evidence="7" type="ORF">E4P47_05990</name>
</gene>
<comment type="similarity">
    <text evidence="2">Belongs to the SusD family.</text>
</comment>
<feature type="domain" description="RagB/SusD" evidence="6">
    <location>
        <begin position="171"/>
        <end position="307"/>
    </location>
</feature>
<comment type="caution">
    <text evidence="7">The sequence shown here is derived from an EMBL/GenBank/DDBJ whole genome shotgun (WGS) entry which is preliminary data.</text>
</comment>
<comment type="subcellular location">
    <subcellularLocation>
        <location evidence="1">Cell outer membrane</location>
    </subcellularLocation>
</comment>
<dbReference type="AlphaFoldDB" id="A0A4Y8WPI2"/>
<proteinExistence type="inferred from homology"/>
<organism evidence="7 8">
    <name type="scientific">Porphyromonas levii</name>
    <dbReference type="NCBI Taxonomy" id="28114"/>
    <lineage>
        <taxon>Bacteria</taxon>
        <taxon>Pseudomonadati</taxon>
        <taxon>Bacteroidota</taxon>
        <taxon>Bacteroidia</taxon>
        <taxon>Bacteroidales</taxon>
        <taxon>Porphyromonadaceae</taxon>
        <taxon>Porphyromonas</taxon>
    </lineage>
</organism>
<dbReference type="Proteomes" id="UP000297225">
    <property type="component" value="Unassembled WGS sequence"/>
</dbReference>
<dbReference type="RefSeq" id="WP_134848948.1">
    <property type="nucleotide sequence ID" value="NZ_JADRFP010000011.1"/>
</dbReference>
<dbReference type="GO" id="GO:0009279">
    <property type="term" value="C:cell outer membrane"/>
    <property type="evidence" value="ECO:0007669"/>
    <property type="project" value="UniProtKB-SubCell"/>
</dbReference>
<evidence type="ECO:0000259" key="6">
    <source>
        <dbReference type="Pfam" id="PF07980"/>
    </source>
</evidence>
<dbReference type="InterPro" id="IPR012944">
    <property type="entry name" value="SusD_RagB_dom"/>
</dbReference>
<dbReference type="InterPro" id="IPR011990">
    <property type="entry name" value="TPR-like_helical_dom_sf"/>
</dbReference>
<evidence type="ECO:0000256" key="3">
    <source>
        <dbReference type="ARBA" id="ARBA00022729"/>
    </source>
</evidence>
<dbReference type="Gene3D" id="1.25.40.390">
    <property type="match status" value="1"/>
</dbReference>
<dbReference type="EMBL" id="SPNC01000083">
    <property type="protein sequence ID" value="TFH94820.1"/>
    <property type="molecule type" value="Genomic_DNA"/>
</dbReference>
<keyword evidence="8" id="KW-1185">Reference proteome</keyword>
<dbReference type="GeneID" id="66796656"/>
<dbReference type="STRING" id="1122973.GCA_000379925_00087"/>
<dbReference type="OrthoDB" id="1080118at2"/>
<evidence type="ECO:0000313" key="7">
    <source>
        <dbReference type="EMBL" id="TFH94820.1"/>
    </source>
</evidence>